<dbReference type="EMBL" id="JAPXIC010000012">
    <property type="protein sequence ID" value="MCZ4718148.1"/>
    <property type="molecule type" value="Genomic_DNA"/>
</dbReference>
<reference evidence="2" key="2">
    <citation type="submission" date="2022-12" db="EMBL/GenBank/DDBJ databases">
        <title>Comparative genomics of Legionella pneumophila isolates from the West Bank and Germany support molecular epidemiology of Legionnaires disease.</title>
        <authorList>
            <person name="Zayed A.R."/>
            <person name="Bitar D.M."/>
            <person name="Steinert M."/>
            <person name="Lueck C."/>
            <person name="Brettar I."/>
            <person name="Hoefle M.G."/>
            <person name="Bunk B."/>
        </authorList>
    </citation>
    <scope>NUCLEOTIDE SEQUENCE</scope>
    <source>
        <strain evidence="2">H23</strain>
    </source>
</reference>
<organism evidence="3 4">
    <name type="scientific">Legionella pneumophila</name>
    <dbReference type="NCBI Taxonomy" id="446"/>
    <lineage>
        <taxon>Bacteria</taxon>
        <taxon>Pseudomonadati</taxon>
        <taxon>Pseudomonadota</taxon>
        <taxon>Gammaproteobacteria</taxon>
        <taxon>Legionellales</taxon>
        <taxon>Legionellaceae</taxon>
        <taxon>Legionella</taxon>
    </lineage>
</organism>
<evidence type="ECO:0000313" key="4">
    <source>
        <dbReference type="Proteomes" id="UP000254631"/>
    </source>
</evidence>
<name>A0A378K8G2_LEGPN</name>
<dbReference type="RefSeq" id="WP_011947326.1">
    <property type="nucleotide sequence ID" value="NZ_BAZA01000051.1"/>
</dbReference>
<reference evidence="3 4" key="1">
    <citation type="submission" date="2018-06" db="EMBL/GenBank/DDBJ databases">
        <authorList>
            <consortium name="Pathogen Informatics"/>
            <person name="Doyle S."/>
        </authorList>
    </citation>
    <scope>NUCLEOTIDE SEQUENCE [LARGE SCALE GENOMIC DNA]</scope>
    <source>
        <strain evidence="3 4">NCTC12000</strain>
    </source>
</reference>
<accession>A0A378K8G2</accession>
<feature type="region of interest" description="Disordered" evidence="1">
    <location>
        <begin position="1"/>
        <end position="23"/>
    </location>
</feature>
<dbReference type="Proteomes" id="UP000254631">
    <property type="component" value="Unassembled WGS sequence"/>
</dbReference>
<protein>
    <submittedName>
        <fullName evidence="3">Dot/Icm secretion system substrate</fullName>
    </submittedName>
    <submittedName>
        <fullName evidence="2">Lpg2407 family Dot/Icm T4SS effector</fullName>
    </submittedName>
</protein>
<evidence type="ECO:0000313" key="3">
    <source>
        <dbReference type="EMBL" id="STX80600.1"/>
    </source>
</evidence>
<feature type="compositionally biased region" description="Basic and acidic residues" evidence="1">
    <location>
        <begin position="11"/>
        <end position="23"/>
    </location>
</feature>
<evidence type="ECO:0000256" key="1">
    <source>
        <dbReference type="SAM" id="MobiDB-lite"/>
    </source>
</evidence>
<proteinExistence type="predicted"/>
<evidence type="ECO:0000313" key="2">
    <source>
        <dbReference type="EMBL" id="MCZ4718148.1"/>
    </source>
</evidence>
<sequence length="101" mass="11370">MYNVVSFNNEGVEHMKPTSEKSKEIRKKYKAPGASDEQLANSIKVASEFEYKNSSTFGWGGVYMVDRFQSMITGRAITNNTQRLLDAQALEEEASKANLKQ</sequence>
<dbReference type="Proteomes" id="UP001071279">
    <property type="component" value="Unassembled WGS sequence"/>
</dbReference>
<dbReference type="AlphaFoldDB" id="A0A378K8G2"/>
<gene>
    <name evidence="3" type="ORF">NCTC12000_02616</name>
    <name evidence="2" type="ORF">O6C86_02825</name>
</gene>
<dbReference type="EMBL" id="UGOL01000001">
    <property type="protein sequence ID" value="STX80600.1"/>
    <property type="molecule type" value="Genomic_DNA"/>
</dbReference>